<dbReference type="FunFam" id="3.40.50.150:FF:000023">
    <property type="entry name" value="Ribosomal RNA small subunit methyltransferase A"/>
    <property type="match status" value="1"/>
</dbReference>
<feature type="domain" description="Ribosomal RNA adenine methylase transferase N-terminal" evidence="9">
    <location>
        <begin position="33"/>
        <end position="209"/>
    </location>
</feature>
<evidence type="ECO:0000256" key="7">
    <source>
        <dbReference type="HAMAP-Rule" id="MF_00607"/>
    </source>
</evidence>
<dbReference type="SMART" id="SM00650">
    <property type="entry name" value="rADc"/>
    <property type="match status" value="1"/>
</dbReference>
<dbReference type="InterPro" id="IPR020598">
    <property type="entry name" value="rRNA_Ade_methylase_Trfase_N"/>
</dbReference>
<evidence type="ECO:0000256" key="4">
    <source>
        <dbReference type="ARBA" id="ARBA00022679"/>
    </source>
</evidence>
<dbReference type="PANTHER" id="PTHR11727">
    <property type="entry name" value="DIMETHYLADENOSINE TRANSFERASE"/>
    <property type="match status" value="1"/>
</dbReference>
<dbReference type="InterPro" id="IPR029063">
    <property type="entry name" value="SAM-dependent_MTases_sf"/>
</dbReference>
<feature type="binding site" evidence="7 8">
    <location>
        <position position="74"/>
    </location>
    <ligand>
        <name>S-adenosyl-L-methionine</name>
        <dbReference type="ChEBI" id="CHEBI:59789"/>
    </ligand>
</feature>
<reference evidence="10 11" key="1">
    <citation type="journal article" date="2016" name="Nat. Commun.">
        <title>Thousands of microbial genomes shed light on interconnected biogeochemical processes in an aquifer system.</title>
        <authorList>
            <person name="Anantharaman K."/>
            <person name="Brown C.T."/>
            <person name="Hug L.A."/>
            <person name="Sharon I."/>
            <person name="Castelle C.J."/>
            <person name="Probst A.J."/>
            <person name="Thomas B.C."/>
            <person name="Singh A."/>
            <person name="Wilkins M.J."/>
            <person name="Karaoz U."/>
            <person name="Brodie E.L."/>
            <person name="Williams K.H."/>
            <person name="Hubbard S.S."/>
            <person name="Banfield J.F."/>
        </authorList>
    </citation>
    <scope>NUCLEOTIDE SEQUENCE [LARGE SCALE GENOMIC DNA]</scope>
</reference>
<evidence type="ECO:0000256" key="5">
    <source>
        <dbReference type="ARBA" id="ARBA00022691"/>
    </source>
</evidence>
<dbReference type="FunFam" id="1.10.8.100:FF:000001">
    <property type="entry name" value="Ribosomal RNA small subunit methyltransferase A"/>
    <property type="match status" value="1"/>
</dbReference>
<protein>
    <recommendedName>
        <fullName evidence="7">Ribosomal RNA small subunit methyltransferase A</fullName>
        <ecNumber evidence="7">2.1.1.182</ecNumber>
    </recommendedName>
    <alternativeName>
        <fullName evidence="7">16S rRNA (adenine(1518)-N(6)/adenine(1519)-N(6))-dimethyltransferase</fullName>
    </alternativeName>
    <alternativeName>
        <fullName evidence="7">16S rRNA dimethyladenosine transferase</fullName>
    </alternativeName>
    <alternativeName>
        <fullName evidence="7">16S rRNA dimethylase</fullName>
    </alternativeName>
    <alternativeName>
        <fullName evidence="7">S-adenosylmethionine-6-N', N'-adenosyl(rRNA) dimethyltransferase</fullName>
    </alternativeName>
</protein>
<keyword evidence="2 7" id="KW-0698">rRNA processing</keyword>
<dbReference type="GO" id="GO:0003723">
    <property type="term" value="F:RNA binding"/>
    <property type="evidence" value="ECO:0007669"/>
    <property type="project" value="UniProtKB-UniRule"/>
</dbReference>
<feature type="binding site" evidence="7 8">
    <location>
        <position position="124"/>
    </location>
    <ligand>
        <name>S-adenosyl-L-methionine</name>
        <dbReference type="ChEBI" id="CHEBI:59789"/>
    </ligand>
</feature>
<sequence length="289" mass="33007">MPLLTNSLRSILKNNKITLKKSLGQNFLNNNDILKNLISFINPLENDIFLEIGSGIGTLTFPLCRKAKKVFAIETDRRLIAVAEELKQESDNIEFIKQDILKTDLEDFFDNRLSPGEKTRVTGNLPYYISTPILFELLKVKRYVSDIIIMLQKELAARILAEPGTKDYGSLTVLLQTYADIKVGFEVKRTCFYPQPKVDSAVIKITPLPAPRIEIKDYDLFSKLVKTSFAQRRKTLRNNLKNLDEVKKSPHLIDMLLSSSGIDPELRAETLSVFDFKKLYDSLLEIGYK</sequence>
<dbReference type="Gene3D" id="3.40.50.150">
    <property type="entry name" value="Vaccinia Virus protein VP39"/>
    <property type="match status" value="1"/>
</dbReference>
<evidence type="ECO:0000313" key="11">
    <source>
        <dbReference type="Proteomes" id="UP000178082"/>
    </source>
</evidence>
<evidence type="ECO:0000256" key="8">
    <source>
        <dbReference type="PROSITE-ProRule" id="PRU01026"/>
    </source>
</evidence>
<proteinExistence type="inferred from homology"/>
<evidence type="ECO:0000256" key="6">
    <source>
        <dbReference type="ARBA" id="ARBA00022884"/>
    </source>
</evidence>
<feature type="binding site" evidence="7 8">
    <location>
        <position position="26"/>
    </location>
    <ligand>
        <name>S-adenosyl-L-methionine</name>
        <dbReference type="ChEBI" id="CHEBI:59789"/>
    </ligand>
</feature>
<dbReference type="GO" id="GO:0005829">
    <property type="term" value="C:cytosol"/>
    <property type="evidence" value="ECO:0007669"/>
    <property type="project" value="TreeGrafter"/>
</dbReference>
<evidence type="ECO:0000256" key="1">
    <source>
        <dbReference type="ARBA" id="ARBA00022490"/>
    </source>
</evidence>
<comment type="similarity">
    <text evidence="7">Belongs to the class I-like SAM-binding methyltransferase superfamily. rRNA adenine N(6)-methyltransferase family. RsmA subfamily.</text>
</comment>
<dbReference type="Pfam" id="PF00398">
    <property type="entry name" value="RrnaAD"/>
    <property type="match status" value="1"/>
</dbReference>
<comment type="function">
    <text evidence="7">Specifically dimethylates two adjacent adenosines (A1518 and A1519) in the loop of a conserved hairpin near the 3'-end of 16S rRNA in the 30S particle. May play a critical role in biogenesis of 30S subunits.</text>
</comment>
<evidence type="ECO:0000259" key="9">
    <source>
        <dbReference type="SMART" id="SM00650"/>
    </source>
</evidence>
<dbReference type="PANTHER" id="PTHR11727:SF7">
    <property type="entry name" value="DIMETHYLADENOSINE TRANSFERASE-RELATED"/>
    <property type="match status" value="1"/>
</dbReference>
<comment type="catalytic activity">
    <reaction evidence="7">
        <text>adenosine(1518)/adenosine(1519) in 16S rRNA + 4 S-adenosyl-L-methionine = N(6)-dimethyladenosine(1518)/N(6)-dimethyladenosine(1519) in 16S rRNA + 4 S-adenosyl-L-homocysteine + 4 H(+)</text>
        <dbReference type="Rhea" id="RHEA:19609"/>
        <dbReference type="Rhea" id="RHEA-COMP:10232"/>
        <dbReference type="Rhea" id="RHEA-COMP:10233"/>
        <dbReference type="ChEBI" id="CHEBI:15378"/>
        <dbReference type="ChEBI" id="CHEBI:57856"/>
        <dbReference type="ChEBI" id="CHEBI:59789"/>
        <dbReference type="ChEBI" id="CHEBI:74411"/>
        <dbReference type="ChEBI" id="CHEBI:74493"/>
        <dbReference type="EC" id="2.1.1.182"/>
    </reaction>
</comment>
<dbReference type="AlphaFoldDB" id="A0A1F7SJY8"/>
<dbReference type="PROSITE" id="PS51689">
    <property type="entry name" value="SAM_RNA_A_N6_MT"/>
    <property type="match status" value="1"/>
</dbReference>
<feature type="binding site" evidence="7 8">
    <location>
        <position position="53"/>
    </location>
    <ligand>
        <name>S-adenosyl-L-methionine</name>
        <dbReference type="ChEBI" id="CHEBI:59789"/>
    </ligand>
</feature>
<evidence type="ECO:0000256" key="2">
    <source>
        <dbReference type="ARBA" id="ARBA00022552"/>
    </source>
</evidence>
<dbReference type="Gene3D" id="1.10.8.100">
    <property type="entry name" value="Ribosomal RNA adenine dimethylase-like, domain 2"/>
    <property type="match status" value="1"/>
</dbReference>
<evidence type="ECO:0000313" key="10">
    <source>
        <dbReference type="EMBL" id="OGL54080.1"/>
    </source>
</evidence>
<dbReference type="InterPro" id="IPR011530">
    <property type="entry name" value="rRNA_adenine_dimethylase"/>
</dbReference>
<keyword evidence="5 7" id="KW-0949">S-adenosyl-L-methionine</keyword>
<evidence type="ECO:0000256" key="3">
    <source>
        <dbReference type="ARBA" id="ARBA00022603"/>
    </source>
</evidence>
<comment type="caution">
    <text evidence="10">The sequence shown here is derived from an EMBL/GenBank/DDBJ whole genome shotgun (WGS) entry which is preliminary data.</text>
</comment>
<dbReference type="EC" id="2.1.1.182" evidence="7"/>
<dbReference type="InterPro" id="IPR001737">
    <property type="entry name" value="KsgA/Erm"/>
</dbReference>
<dbReference type="NCBIfam" id="TIGR00755">
    <property type="entry name" value="ksgA"/>
    <property type="match status" value="1"/>
</dbReference>
<dbReference type="InterPro" id="IPR023165">
    <property type="entry name" value="rRNA_Ade_diMease-like_C"/>
</dbReference>
<keyword evidence="4 7" id="KW-0808">Transferase</keyword>
<dbReference type="GO" id="GO:0052908">
    <property type="term" value="F:16S rRNA (adenine(1518)-N(6)/adenine(1519)-N(6))-dimethyltransferase activity"/>
    <property type="evidence" value="ECO:0007669"/>
    <property type="project" value="UniProtKB-EC"/>
</dbReference>
<dbReference type="Proteomes" id="UP000178082">
    <property type="component" value="Unassembled WGS sequence"/>
</dbReference>
<keyword evidence="3 7" id="KW-0489">Methyltransferase</keyword>
<dbReference type="CDD" id="cd02440">
    <property type="entry name" value="AdoMet_MTases"/>
    <property type="match status" value="1"/>
</dbReference>
<feature type="binding site" evidence="7 8">
    <location>
        <position position="28"/>
    </location>
    <ligand>
        <name>S-adenosyl-L-methionine</name>
        <dbReference type="ChEBI" id="CHEBI:59789"/>
    </ligand>
</feature>
<dbReference type="EMBL" id="MGDI01000017">
    <property type="protein sequence ID" value="OGL54080.1"/>
    <property type="molecule type" value="Genomic_DNA"/>
</dbReference>
<organism evidence="10 11">
    <name type="scientific">Candidatus Schekmanbacteria bacterium RIFCSPLOWO2_12_FULL_38_15</name>
    <dbReference type="NCBI Taxonomy" id="1817883"/>
    <lineage>
        <taxon>Bacteria</taxon>
        <taxon>Candidatus Schekmaniibacteriota</taxon>
    </lineage>
</organism>
<comment type="subcellular location">
    <subcellularLocation>
        <location evidence="7">Cytoplasm</location>
    </subcellularLocation>
</comment>
<name>A0A1F7SJY8_9BACT</name>
<accession>A0A1F7SJY8</accession>
<keyword evidence="1 7" id="KW-0963">Cytoplasm</keyword>
<dbReference type="SUPFAM" id="SSF53335">
    <property type="entry name" value="S-adenosyl-L-methionine-dependent methyltransferases"/>
    <property type="match status" value="1"/>
</dbReference>
<keyword evidence="6 7" id="KW-0694">RNA-binding</keyword>
<feature type="binding site" evidence="7 8">
    <location>
        <position position="99"/>
    </location>
    <ligand>
        <name>S-adenosyl-L-methionine</name>
        <dbReference type="ChEBI" id="CHEBI:59789"/>
    </ligand>
</feature>
<dbReference type="HAMAP" id="MF_00607">
    <property type="entry name" value="16SrRNA_methyltr_A"/>
    <property type="match status" value="1"/>
</dbReference>
<dbReference type="STRING" id="1817883.A3G31_04205"/>
<gene>
    <name evidence="7" type="primary">rsmA</name>
    <name evidence="7" type="synonym">ksgA</name>
    <name evidence="10" type="ORF">A3G31_04205</name>
</gene>